<dbReference type="Proteomes" id="UP000064912">
    <property type="component" value="Chromosome"/>
</dbReference>
<accession>A0A0D6AWD5</accession>
<dbReference type="Pfam" id="PF13503">
    <property type="entry name" value="DUF4123"/>
    <property type="match status" value="1"/>
</dbReference>
<dbReference type="PATRIC" id="fig|35806.4.peg.22"/>
<sequence length="310" mass="35886">MAGVTISQFLSSKDSPAWLVLDGVNCPDLPHFLEGTEHCCFYRETGQKQPLHAPWMIHMDDRISEMASFLPNDTHWGFIFTSHWPMRDLRAHFRRYTMLKTPQNEVPVYFRFYDPRVLFDLGYALEADKLRMFMRPFGRLAIPLSPLLGERCGLSPLAHHDAFRSKFLTLPIPPEEPPGKGSQSFQIGMVEYRRFENLQARRAERKLARELHFTARHRSDAEVLDIAAEATSRAERYGLTSVRQIRLFAKCMLKFGPTFDETHPGAREVLTRRRVSVRETFIALQNWYTTAGDKPFPAGASQDLDIWNRL</sequence>
<feature type="domain" description="DUF4123" evidence="1">
    <location>
        <begin position="18"/>
        <end position="130"/>
    </location>
</feature>
<dbReference type="InterPro" id="IPR025391">
    <property type="entry name" value="DUF4123"/>
</dbReference>
<dbReference type="AlphaFoldDB" id="A0A0D6AWD5"/>
<proteinExistence type="predicted"/>
<evidence type="ECO:0000259" key="1">
    <source>
        <dbReference type="Pfam" id="PF13503"/>
    </source>
</evidence>
<organism evidence="2 3">
    <name type="scientific">Rhodovulum sulfidophilum</name>
    <name type="common">Rhodobacter sulfidophilus</name>
    <dbReference type="NCBI Taxonomy" id="35806"/>
    <lineage>
        <taxon>Bacteria</taxon>
        <taxon>Pseudomonadati</taxon>
        <taxon>Pseudomonadota</taxon>
        <taxon>Alphaproteobacteria</taxon>
        <taxon>Rhodobacterales</taxon>
        <taxon>Paracoccaceae</taxon>
        <taxon>Rhodovulum</taxon>
    </lineage>
</organism>
<dbReference type="KEGG" id="rsu:NHU_00021"/>
<evidence type="ECO:0000313" key="3">
    <source>
        <dbReference type="Proteomes" id="UP000064912"/>
    </source>
</evidence>
<protein>
    <recommendedName>
        <fullName evidence="1">DUF4123 domain-containing protein</fullName>
    </recommendedName>
</protein>
<dbReference type="EMBL" id="AP014800">
    <property type="protein sequence ID" value="BAQ67193.1"/>
    <property type="molecule type" value="Genomic_DNA"/>
</dbReference>
<gene>
    <name evidence="2" type="ORF">NHU_00021</name>
</gene>
<reference evidence="2 3" key="1">
    <citation type="submission" date="2015-02" db="EMBL/GenBank/DDBJ databases">
        <title>Genome sequene of Rhodovulum sulfidophilum DSM 2351.</title>
        <authorList>
            <person name="Nagao N."/>
        </authorList>
    </citation>
    <scope>NUCLEOTIDE SEQUENCE [LARGE SCALE GENOMIC DNA]</scope>
    <source>
        <strain evidence="2 3">DSM 2351</strain>
    </source>
</reference>
<evidence type="ECO:0000313" key="2">
    <source>
        <dbReference type="EMBL" id="BAQ67193.1"/>
    </source>
</evidence>
<name>A0A0D6AWD5_RHOSU</name>